<reference evidence="1 2" key="1">
    <citation type="submission" date="2016-11" db="EMBL/GenBank/DDBJ databases">
        <authorList>
            <person name="Jaros S."/>
            <person name="Januszkiewicz K."/>
            <person name="Wedrychowicz H."/>
        </authorList>
    </citation>
    <scope>NUCLEOTIDE SEQUENCE [LARGE SCALE GENOMIC DNA]</scope>
    <source>
        <strain evidence="1 2">CGMCC 1.10190</strain>
    </source>
</reference>
<sequence length="141" mass="14790">MKRNLIALSGVVLCAGLAACVAPKDARELSQKTVEYRCGASGEQPLSVQYTFQGTEPLAAKVVYQNQAVDLTRATASNADMVGNTFRGSGYTWTTDKFTLENVAAVNGNMLTQDAPQAVNGQNAAVSNVLVKDCRVAGASS</sequence>
<dbReference type="STRING" id="658167.SAMN04488135_102379"/>
<dbReference type="EMBL" id="FQXE01000002">
    <property type="protein sequence ID" value="SHH17515.1"/>
    <property type="molecule type" value="Genomic_DNA"/>
</dbReference>
<dbReference type="OrthoDB" id="8686679at2"/>
<evidence type="ECO:0000313" key="1">
    <source>
        <dbReference type="EMBL" id="SHH17515.1"/>
    </source>
</evidence>
<dbReference type="Proteomes" id="UP000184226">
    <property type="component" value="Unassembled WGS sequence"/>
</dbReference>
<dbReference type="AlphaFoldDB" id="A0A1M5QTT6"/>
<evidence type="ECO:0000313" key="2">
    <source>
        <dbReference type="Proteomes" id="UP000184226"/>
    </source>
</evidence>
<dbReference type="RefSeq" id="WP_073102000.1">
    <property type="nucleotide sequence ID" value="NZ_FQXE01000002.1"/>
</dbReference>
<gene>
    <name evidence="1" type="ORF">SAMN04488135_102379</name>
</gene>
<organism evidence="1 2">
    <name type="scientific">Pollutimonas bauzanensis</name>
    <dbReference type="NCBI Taxonomy" id="658167"/>
    <lineage>
        <taxon>Bacteria</taxon>
        <taxon>Pseudomonadati</taxon>
        <taxon>Pseudomonadota</taxon>
        <taxon>Betaproteobacteria</taxon>
        <taxon>Burkholderiales</taxon>
        <taxon>Alcaligenaceae</taxon>
        <taxon>Pollutimonas</taxon>
    </lineage>
</organism>
<dbReference type="PROSITE" id="PS51257">
    <property type="entry name" value="PROKAR_LIPOPROTEIN"/>
    <property type="match status" value="1"/>
</dbReference>
<proteinExistence type="predicted"/>
<keyword evidence="2" id="KW-1185">Reference proteome</keyword>
<evidence type="ECO:0008006" key="3">
    <source>
        <dbReference type="Google" id="ProtNLM"/>
    </source>
</evidence>
<protein>
    <recommendedName>
        <fullName evidence="3">Membrane-bound lysozyme-inhibitor of c-type lysozyme</fullName>
    </recommendedName>
</protein>
<name>A0A1M5QTT6_9BURK</name>
<accession>A0A1M5QTT6</accession>